<dbReference type="HOGENOM" id="CLU_521806_0_0_1"/>
<name>A0A0D0ARZ9_9AGAR</name>
<evidence type="ECO:0000313" key="1">
    <source>
        <dbReference type="EMBL" id="KIK53180.1"/>
    </source>
</evidence>
<proteinExistence type="predicted"/>
<dbReference type="Proteomes" id="UP000053593">
    <property type="component" value="Unassembled WGS sequence"/>
</dbReference>
<dbReference type="EMBL" id="KN834832">
    <property type="protein sequence ID" value="KIK53180.1"/>
    <property type="molecule type" value="Genomic_DNA"/>
</dbReference>
<organism evidence="1 2">
    <name type="scientific">Collybiopsis luxurians FD-317 M1</name>
    <dbReference type="NCBI Taxonomy" id="944289"/>
    <lineage>
        <taxon>Eukaryota</taxon>
        <taxon>Fungi</taxon>
        <taxon>Dikarya</taxon>
        <taxon>Basidiomycota</taxon>
        <taxon>Agaricomycotina</taxon>
        <taxon>Agaricomycetes</taxon>
        <taxon>Agaricomycetidae</taxon>
        <taxon>Agaricales</taxon>
        <taxon>Marasmiineae</taxon>
        <taxon>Omphalotaceae</taxon>
        <taxon>Collybiopsis</taxon>
        <taxon>Collybiopsis luxurians</taxon>
    </lineage>
</organism>
<protein>
    <submittedName>
        <fullName evidence="1">Uncharacterized protein</fullName>
    </submittedName>
</protein>
<dbReference type="AlphaFoldDB" id="A0A0D0ARZ9"/>
<dbReference type="OrthoDB" id="3266974at2759"/>
<reference evidence="1 2" key="1">
    <citation type="submission" date="2014-04" db="EMBL/GenBank/DDBJ databases">
        <title>Evolutionary Origins and Diversification of the Mycorrhizal Mutualists.</title>
        <authorList>
            <consortium name="DOE Joint Genome Institute"/>
            <consortium name="Mycorrhizal Genomics Consortium"/>
            <person name="Kohler A."/>
            <person name="Kuo A."/>
            <person name="Nagy L.G."/>
            <person name="Floudas D."/>
            <person name="Copeland A."/>
            <person name="Barry K.W."/>
            <person name="Cichocki N."/>
            <person name="Veneault-Fourrey C."/>
            <person name="LaButti K."/>
            <person name="Lindquist E.A."/>
            <person name="Lipzen A."/>
            <person name="Lundell T."/>
            <person name="Morin E."/>
            <person name="Murat C."/>
            <person name="Riley R."/>
            <person name="Ohm R."/>
            <person name="Sun H."/>
            <person name="Tunlid A."/>
            <person name="Henrissat B."/>
            <person name="Grigoriev I.V."/>
            <person name="Hibbett D.S."/>
            <person name="Martin F."/>
        </authorList>
    </citation>
    <scope>NUCLEOTIDE SEQUENCE [LARGE SCALE GENOMIC DNA]</scope>
    <source>
        <strain evidence="1 2">FD-317 M1</strain>
    </source>
</reference>
<keyword evidence="2" id="KW-1185">Reference proteome</keyword>
<sequence length="522" mass="59414">MVRIIKDSKNAEKRVLLDDDTHAPINNINIGHFWYLYPDSTLERLEQLKALQHYTGPEEPTTESPKDFNPDRPFKHDLSRMHQKTGGLKLDRKIPWYKICMAGDAEYHPGFVRHRIISRALQTGDVCHIACAMIWDPLLDVIIFTEPGKSASKIKGTYFNAIRDQARDEKEYERLNEPTERVVEYPTATDFLYRALRPQGKSLLNSPLRNTEAWTKDKRNQEIQDEIENHRKLWGYVNGLGGILEYVSMGVTGCTTLIALAYQKHGPEVFFSTNTTALSHPQITEDEICDWAGEQGLNLKADAERRDFCIIWSRYSGSSPNGYNPAGDSSVEGQKQLIDWVKNLGFEIITIGHDYNENTKTPRGNIHLGEFWAAETTPLGKPNPFFDKDRAGQTSFYALLHKRHNIFQLGQKTGGVDNAALLGVRTIYIEDKGSPYQSRMLKWSQVMEHYKGVIIDLPPTAIGKALRKVEAGLPEDTRYRDPKKNLDDAKKKLQVTFMNNKYSTEAGSAIVTQVKNLMNLKI</sequence>
<gene>
    <name evidence="1" type="ORF">GYMLUDRAFT_942678</name>
</gene>
<evidence type="ECO:0000313" key="2">
    <source>
        <dbReference type="Proteomes" id="UP000053593"/>
    </source>
</evidence>
<accession>A0A0D0ARZ9</accession>